<dbReference type="EMBL" id="CP070969">
    <property type="protein sequence ID" value="QSF43302.1"/>
    <property type="molecule type" value="Genomic_DNA"/>
</dbReference>
<proteinExistence type="predicted"/>
<protein>
    <recommendedName>
        <fullName evidence="3">Spore coat protein</fullName>
    </recommendedName>
</protein>
<evidence type="ECO:0000313" key="1">
    <source>
        <dbReference type="EMBL" id="QSF43302.1"/>
    </source>
</evidence>
<evidence type="ECO:0008006" key="3">
    <source>
        <dbReference type="Google" id="ProtNLM"/>
    </source>
</evidence>
<sequence length="60" mass="6689">MEMIKGLISDLKLVCNGGLAKAVVTNTKAPLLLDELEKMIKQNKEYADRLNEISKLSELN</sequence>
<evidence type="ECO:0000313" key="2">
    <source>
        <dbReference type="Proteomes" id="UP000663452"/>
    </source>
</evidence>
<gene>
    <name evidence="1" type="ORF">JRJ22_18720</name>
</gene>
<accession>A0ABX7L5F4</accession>
<name>A0ABX7L5F4_9BACL</name>
<dbReference type="Proteomes" id="UP000663452">
    <property type="component" value="Chromosome"/>
</dbReference>
<keyword evidence="2" id="KW-1185">Reference proteome</keyword>
<organism evidence="1 2">
    <name type="scientific">Paenibacillus tianjinensis</name>
    <dbReference type="NCBI Taxonomy" id="2810347"/>
    <lineage>
        <taxon>Bacteria</taxon>
        <taxon>Bacillati</taxon>
        <taxon>Bacillota</taxon>
        <taxon>Bacilli</taxon>
        <taxon>Bacillales</taxon>
        <taxon>Paenibacillaceae</taxon>
        <taxon>Paenibacillus</taxon>
    </lineage>
</organism>
<dbReference type="RefSeq" id="WP_206100940.1">
    <property type="nucleotide sequence ID" value="NZ_CP070969.1"/>
</dbReference>
<reference evidence="1 2" key="1">
    <citation type="submission" date="2021-02" db="EMBL/GenBank/DDBJ databases">
        <title>Paenibacillus tianjinensis sp. nov.</title>
        <authorList>
            <person name="Liu H."/>
        </authorList>
    </citation>
    <scope>NUCLEOTIDE SEQUENCE [LARGE SCALE GENOMIC DNA]</scope>
    <source>
        <strain evidence="1 2">TB2019</strain>
    </source>
</reference>